<protein>
    <submittedName>
        <fullName evidence="2">Uncharacterized protein</fullName>
    </submittedName>
</protein>
<comment type="caution">
    <text evidence="2">The sequence shown here is derived from an EMBL/GenBank/DDBJ whole genome shotgun (WGS) entry which is preliminary data.</text>
</comment>
<accession>A0AA40K4Q7</accession>
<reference evidence="2" key="1">
    <citation type="submission" date="2023-06" db="EMBL/GenBank/DDBJ databases">
        <title>Genome-scale phylogeny and comparative genomics of the fungal order Sordariales.</title>
        <authorList>
            <consortium name="Lawrence Berkeley National Laboratory"/>
            <person name="Hensen N."/>
            <person name="Bonometti L."/>
            <person name="Westerberg I."/>
            <person name="Brannstrom I.O."/>
            <person name="Guillou S."/>
            <person name="Cros-Aarteil S."/>
            <person name="Calhoun S."/>
            <person name="Haridas S."/>
            <person name="Kuo A."/>
            <person name="Mondo S."/>
            <person name="Pangilinan J."/>
            <person name="Riley R."/>
            <person name="LaButti K."/>
            <person name="Andreopoulos B."/>
            <person name="Lipzen A."/>
            <person name="Chen C."/>
            <person name="Yanf M."/>
            <person name="Daum C."/>
            <person name="Ng V."/>
            <person name="Clum A."/>
            <person name="Steindorff A."/>
            <person name="Ohm R."/>
            <person name="Martin F."/>
            <person name="Silar P."/>
            <person name="Natvig D."/>
            <person name="Lalanne C."/>
            <person name="Gautier V."/>
            <person name="Ament-velasquez S.L."/>
            <person name="Kruys A."/>
            <person name="Hutchinson M.I."/>
            <person name="Powell A.J."/>
            <person name="Barry K."/>
            <person name="Miller A.N."/>
            <person name="Grigoriev I.V."/>
            <person name="Debuchy R."/>
            <person name="Gladieux P."/>
            <person name="Thoren M.H."/>
            <person name="Johannesson H."/>
        </authorList>
    </citation>
    <scope>NUCLEOTIDE SEQUENCE</scope>
    <source>
        <strain evidence="2">SMH3187-1</strain>
    </source>
</reference>
<keyword evidence="3" id="KW-1185">Reference proteome</keyword>
<name>A0AA40K4Q7_9PEZI</name>
<evidence type="ECO:0000313" key="3">
    <source>
        <dbReference type="Proteomes" id="UP001172155"/>
    </source>
</evidence>
<dbReference type="Proteomes" id="UP001172155">
    <property type="component" value="Unassembled WGS sequence"/>
</dbReference>
<dbReference type="EMBL" id="JAUKUD010000004">
    <property type="protein sequence ID" value="KAK0745844.1"/>
    <property type="molecule type" value="Genomic_DNA"/>
</dbReference>
<feature type="compositionally biased region" description="Polar residues" evidence="1">
    <location>
        <begin position="15"/>
        <end position="27"/>
    </location>
</feature>
<evidence type="ECO:0000313" key="2">
    <source>
        <dbReference type="EMBL" id="KAK0745844.1"/>
    </source>
</evidence>
<sequence length="51" mass="5585">MIFDCGARNRRGDNDSGTAAPQVVLSTPSRCQESQQWARGGSKEWCKVNVS</sequence>
<organism evidence="2 3">
    <name type="scientific">Schizothecium vesticola</name>
    <dbReference type="NCBI Taxonomy" id="314040"/>
    <lineage>
        <taxon>Eukaryota</taxon>
        <taxon>Fungi</taxon>
        <taxon>Dikarya</taxon>
        <taxon>Ascomycota</taxon>
        <taxon>Pezizomycotina</taxon>
        <taxon>Sordariomycetes</taxon>
        <taxon>Sordariomycetidae</taxon>
        <taxon>Sordariales</taxon>
        <taxon>Schizotheciaceae</taxon>
        <taxon>Schizothecium</taxon>
    </lineage>
</organism>
<feature type="region of interest" description="Disordered" evidence="1">
    <location>
        <begin position="1"/>
        <end position="27"/>
    </location>
</feature>
<dbReference type="AlphaFoldDB" id="A0AA40K4Q7"/>
<evidence type="ECO:0000256" key="1">
    <source>
        <dbReference type="SAM" id="MobiDB-lite"/>
    </source>
</evidence>
<gene>
    <name evidence="2" type="ORF">B0T18DRAFT_410279</name>
</gene>
<proteinExistence type="predicted"/>